<dbReference type="AlphaFoldDB" id="B9SUS7"/>
<organism evidence="1 2">
    <name type="scientific">Ricinus communis</name>
    <name type="common">Castor bean</name>
    <dbReference type="NCBI Taxonomy" id="3988"/>
    <lineage>
        <taxon>Eukaryota</taxon>
        <taxon>Viridiplantae</taxon>
        <taxon>Streptophyta</taxon>
        <taxon>Embryophyta</taxon>
        <taxon>Tracheophyta</taxon>
        <taxon>Spermatophyta</taxon>
        <taxon>Magnoliopsida</taxon>
        <taxon>eudicotyledons</taxon>
        <taxon>Gunneridae</taxon>
        <taxon>Pentapetalae</taxon>
        <taxon>rosids</taxon>
        <taxon>fabids</taxon>
        <taxon>Malpighiales</taxon>
        <taxon>Euphorbiaceae</taxon>
        <taxon>Acalyphoideae</taxon>
        <taxon>Acalypheae</taxon>
        <taxon>Ricinus</taxon>
    </lineage>
</organism>
<dbReference type="Proteomes" id="UP000008311">
    <property type="component" value="Unassembled WGS sequence"/>
</dbReference>
<evidence type="ECO:0000313" key="1">
    <source>
        <dbReference type="EMBL" id="EEF32612.1"/>
    </source>
</evidence>
<dbReference type="InParanoid" id="B9SUS7"/>
<sequence>MEETPMLMEFQCGKYELGVAFWSDQRVQAVWILLVLAKKKDTGGLVQETSLSLCHYILRLLYWFGAIANERSGPL</sequence>
<evidence type="ECO:0000313" key="2">
    <source>
        <dbReference type="Proteomes" id="UP000008311"/>
    </source>
</evidence>
<name>B9SUS7_RICCO</name>
<proteinExistence type="predicted"/>
<reference evidence="2" key="1">
    <citation type="journal article" date="2010" name="Nat. Biotechnol.">
        <title>Draft genome sequence of the oilseed species Ricinus communis.</title>
        <authorList>
            <person name="Chan A.P."/>
            <person name="Crabtree J."/>
            <person name="Zhao Q."/>
            <person name="Lorenzi H."/>
            <person name="Orvis J."/>
            <person name="Puiu D."/>
            <person name="Melake-Berhan A."/>
            <person name="Jones K.M."/>
            <person name="Redman J."/>
            <person name="Chen G."/>
            <person name="Cahoon E.B."/>
            <person name="Gedil M."/>
            <person name="Stanke M."/>
            <person name="Haas B.J."/>
            <person name="Wortman J.R."/>
            <person name="Fraser-Liggett C.M."/>
            <person name="Ravel J."/>
            <person name="Rabinowicz P.D."/>
        </authorList>
    </citation>
    <scope>NUCLEOTIDE SEQUENCE [LARGE SCALE GENOMIC DNA]</scope>
    <source>
        <strain evidence="2">cv. Hale</strain>
    </source>
</reference>
<dbReference type="EMBL" id="EQ974154">
    <property type="protein sequence ID" value="EEF32612.1"/>
    <property type="molecule type" value="Genomic_DNA"/>
</dbReference>
<accession>B9SUS7</accession>
<gene>
    <name evidence="1" type="ORF">RCOM_0574140</name>
</gene>
<keyword evidence="2" id="KW-1185">Reference proteome</keyword>
<protein>
    <submittedName>
        <fullName evidence="1">Uncharacterized protein</fullName>
    </submittedName>
</protein>